<protein>
    <submittedName>
        <fullName evidence="1">Uncharacterized conserved protein, DUF1800 family</fullName>
    </submittedName>
</protein>
<dbReference type="InterPro" id="IPR014917">
    <property type="entry name" value="DUF1800"/>
</dbReference>
<gene>
    <name evidence="1" type="ORF">SAMN05444339_101189</name>
</gene>
<evidence type="ECO:0000313" key="1">
    <source>
        <dbReference type="EMBL" id="SHE37410.1"/>
    </source>
</evidence>
<dbReference type="RefSeq" id="WP_072855329.1">
    <property type="nucleotide sequence ID" value="NZ_FQUE01000001.1"/>
</dbReference>
<dbReference type="EMBL" id="FQUE01000001">
    <property type="protein sequence ID" value="SHE37410.1"/>
    <property type="molecule type" value="Genomic_DNA"/>
</dbReference>
<dbReference type="OrthoDB" id="9772295at2"/>
<reference evidence="2" key="1">
    <citation type="submission" date="2016-11" db="EMBL/GenBank/DDBJ databases">
        <authorList>
            <person name="Varghese N."/>
            <person name="Submissions S."/>
        </authorList>
    </citation>
    <scope>NUCLEOTIDE SEQUENCE [LARGE SCALE GENOMIC DNA]</scope>
    <source>
        <strain evidence="2">DSM 29326</strain>
    </source>
</reference>
<dbReference type="Pfam" id="PF08811">
    <property type="entry name" value="DUF1800"/>
    <property type="match status" value="1"/>
</dbReference>
<name>A0A1M4SZ23_LOKAT</name>
<sequence length="458" mass="48991">MPFDPLIAATRFGTGLSPVHAPPSDAAAMIARLAGPDEVAARLPIPGLATIQPSPARVQDVSRARIKARGTPQAEETDAIRRVVFAEARETQQRNALTTIARGVTAPDGLRERLTAFWADHFTVIARNGSQNHLVSPFVADAIRPHVAGSFGDMVVAATTHPVMVQYLEQFRSLGPQSRQGQRTGKGLNENLARELLELHLVGVNGGYTQADVTQMAELLTGLSYDPTEGTTYRAGWAEPGAEVVMGRRYSAKADMSTITGALRDLAVRPETAAHVAHKLAVHFVSETPDPDLVASLAQRFLDTRGDLLEVSAALLDHPAAWSPDRVKVRRPDLFLTAALRALAVPADRITGIDRRAFNTHVGGPLKLMGQPIEKPIGPDGWSEAAATWITPQGLAGRIGWALRSPQHFVDALPDPRDFVRTALGPLAPAELTFAVGAAESDADGVGLVLTSPAFQRI</sequence>
<keyword evidence="2" id="KW-1185">Reference proteome</keyword>
<dbReference type="AlphaFoldDB" id="A0A1M4SZ23"/>
<dbReference type="STRING" id="366533.SAMN05444339_101189"/>
<evidence type="ECO:0000313" key="2">
    <source>
        <dbReference type="Proteomes" id="UP000183987"/>
    </source>
</evidence>
<proteinExistence type="predicted"/>
<dbReference type="Proteomes" id="UP000183987">
    <property type="component" value="Unassembled WGS sequence"/>
</dbReference>
<accession>A0A1M4SZ23</accession>
<organism evidence="1 2">
    <name type="scientific">Loktanella atrilutea</name>
    <dbReference type="NCBI Taxonomy" id="366533"/>
    <lineage>
        <taxon>Bacteria</taxon>
        <taxon>Pseudomonadati</taxon>
        <taxon>Pseudomonadota</taxon>
        <taxon>Alphaproteobacteria</taxon>
        <taxon>Rhodobacterales</taxon>
        <taxon>Roseobacteraceae</taxon>
        <taxon>Loktanella</taxon>
    </lineage>
</organism>